<gene>
    <name evidence="1" type="ORF">SAMN05421736_12127</name>
</gene>
<dbReference type="AlphaFoldDB" id="A0A1H3UGC0"/>
<dbReference type="Proteomes" id="UP000198935">
    <property type="component" value="Unassembled WGS sequence"/>
</dbReference>
<organism evidence="1 2">
    <name type="scientific">Evansella caseinilytica</name>
    <dbReference type="NCBI Taxonomy" id="1503961"/>
    <lineage>
        <taxon>Bacteria</taxon>
        <taxon>Bacillati</taxon>
        <taxon>Bacillota</taxon>
        <taxon>Bacilli</taxon>
        <taxon>Bacillales</taxon>
        <taxon>Bacillaceae</taxon>
        <taxon>Evansella</taxon>
    </lineage>
</organism>
<dbReference type="OrthoDB" id="2964613at2"/>
<reference evidence="2" key="1">
    <citation type="submission" date="2016-10" db="EMBL/GenBank/DDBJ databases">
        <authorList>
            <person name="Varghese N."/>
            <person name="Submissions S."/>
        </authorList>
    </citation>
    <scope>NUCLEOTIDE SEQUENCE [LARGE SCALE GENOMIC DNA]</scope>
    <source>
        <strain evidence="2">SP</strain>
    </source>
</reference>
<evidence type="ECO:0000313" key="2">
    <source>
        <dbReference type="Proteomes" id="UP000198935"/>
    </source>
</evidence>
<evidence type="ECO:0000313" key="1">
    <source>
        <dbReference type="EMBL" id="SDZ61346.1"/>
    </source>
</evidence>
<accession>A0A1H3UGC0</accession>
<name>A0A1H3UGC0_9BACI</name>
<protein>
    <submittedName>
        <fullName evidence="1">Uncharacterized protein</fullName>
    </submittedName>
</protein>
<keyword evidence="2" id="KW-1185">Reference proteome</keyword>
<proteinExistence type="predicted"/>
<sequence>MEINSTPNFTIQYAASSNTKKTAMLVPKNDAFSDQLEITHLQNEANQLSFAYTDGKEFIREMEQLNAIPFLTEEALANKLLEQENALTLTPGTRLYLGADSGQDIFLTVGSNGISLSTGRTALGSAYVEEKNKLIREMLNVTDPNEVPDLSKLTKEDLETLKNMEEAFQQAVSQLGGSQQYEALNKIAESFGSLIRYANGQASFIPVEYNGAIKDGLEKAGIDTTQPFYVNGQKLMFNEYGILTKISV</sequence>
<dbReference type="EMBL" id="FNPI01000021">
    <property type="protein sequence ID" value="SDZ61346.1"/>
    <property type="molecule type" value="Genomic_DNA"/>
</dbReference>